<protein>
    <submittedName>
        <fullName evidence="1">Uncharacterized protein</fullName>
    </submittedName>
</protein>
<feature type="non-terminal residue" evidence="1">
    <location>
        <position position="1"/>
    </location>
</feature>
<dbReference type="EMBL" id="CAXITT010000224">
    <property type="protein sequence ID" value="CAL1536232.1"/>
    <property type="molecule type" value="Genomic_DNA"/>
</dbReference>
<reference evidence="1 2" key="1">
    <citation type="submission" date="2024-04" db="EMBL/GenBank/DDBJ databases">
        <authorList>
            <consortium name="Genoscope - CEA"/>
            <person name="William W."/>
        </authorList>
    </citation>
    <scope>NUCLEOTIDE SEQUENCE [LARGE SCALE GENOMIC DNA]</scope>
</reference>
<accession>A0AAV2HRT8</accession>
<evidence type="ECO:0000313" key="2">
    <source>
        <dbReference type="Proteomes" id="UP001497497"/>
    </source>
</evidence>
<sequence length="119" mass="12996">PADSHLVAFGCLCVHASHTTSLGLHIRKFTDVPLQWRPFVPSRLCHQGQVVLEEGETSYNGHIQTPYNGHIQSIDTCQGTVVVYIEELGAKKTVPSSSIRPTPLPASRSGDSAIIFFQI</sequence>
<keyword evidence="2" id="KW-1185">Reference proteome</keyword>
<dbReference type="Proteomes" id="UP001497497">
    <property type="component" value="Unassembled WGS sequence"/>
</dbReference>
<evidence type="ECO:0000313" key="1">
    <source>
        <dbReference type="EMBL" id="CAL1536232.1"/>
    </source>
</evidence>
<dbReference type="AlphaFoldDB" id="A0AAV2HRT8"/>
<comment type="caution">
    <text evidence="1">The sequence shown here is derived from an EMBL/GenBank/DDBJ whole genome shotgun (WGS) entry which is preliminary data.</text>
</comment>
<proteinExistence type="predicted"/>
<organism evidence="1 2">
    <name type="scientific">Lymnaea stagnalis</name>
    <name type="common">Great pond snail</name>
    <name type="synonym">Helix stagnalis</name>
    <dbReference type="NCBI Taxonomy" id="6523"/>
    <lineage>
        <taxon>Eukaryota</taxon>
        <taxon>Metazoa</taxon>
        <taxon>Spiralia</taxon>
        <taxon>Lophotrochozoa</taxon>
        <taxon>Mollusca</taxon>
        <taxon>Gastropoda</taxon>
        <taxon>Heterobranchia</taxon>
        <taxon>Euthyneura</taxon>
        <taxon>Panpulmonata</taxon>
        <taxon>Hygrophila</taxon>
        <taxon>Lymnaeoidea</taxon>
        <taxon>Lymnaeidae</taxon>
        <taxon>Lymnaea</taxon>
    </lineage>
</organism>
<name>A0AAV2HRT8_LYMST</name>
<gene>
    <name evidence="1" type="ORF">GSLYS_00010145001</name>
</gene>